<dbReference type="Pfam" id="PF02810">
    <property type="entry name" value="SEC-C"/>
    <property type="match status" value="1"/>
</dbReference>
<name>T0ZGJ1_9ZZZZ</name>
<reference evidence="1" key="1">
    <citation type="submission" date="2013-08" db="EMBL/GenBank/DDBJ databases">
        <authorList>
            <person name="Mendez C."/>
            <person name="Richter M."/>
            <person name="Ferrer M."/>
            <person name="Sanchez J."/>
        </authorList>
    </citation>
    <scope>NUCLEOTIDE SEQUENCE</scope>
</reference>
<reference evidence="1" key="2">
    <citation type="journal article" date="2014" name="ISME J.">
        <title>Microbial stratification in low pH oxic and suboxic macroscopic growths along an acid mine drainage.</title>
        <authorList>
            <person name="Mendez-Garcia C."/>
            <person name="Mesa V."/>
            <person name="Sprenger R.R."/>
            <person name="Richter M."/>
            <person name="Diez M.S."/>
            <person name="Solano J."/>
            <person name="Bargiela R."/>
            <person name="Golyshina O.V."/>
            <person name="Manteca A."/>
            <person name="Ramos J.L."/>
            <person name="Gallego J.R."/>
            <person name="Llorente I."/>
            <person name="Martins Dos Santos V.A."/>
            <person name="Jensen O.N."/>
            <person name="Pelaez A.I."/>
            <person name="Sanchez J."/>
            <person name="Ferrer M."/>
        </authorList>
    </citation>
    <scope>NUCLEOTIDE SEQUENCE</scope>
</reference>
<organism evidence="1">
    <name type="scientific">mine drainage metagenome</name>
    <dbReference type="NCBI Taxonomy" id="410659"/>
    <lineage>
        <taxon>unclassified sequences</taxon>
        <taxon>metagenomes</taxon>
        <taxon>ecological metagenomes</taxon>
    </lineage>
</organism>
<dbReference type="SUPFAM" id="SSF103642">
    <property type="entry name" value="Sec-C motif"/>
    <property type="match status" value="1"/>
</dbReference>
<comment type="caution">
    <text evidence="1">The sequence shown here is derived from an EMBL/GenBank/DDBJ whole genome shotgun (WGS) entry which is preliminary data.</text>
</comment>
<dbReference type="Gene3D" id="3.10.450.50">
    <property type="match status" value="1"/>
</dbReference>
<dbReference type="AlphaFoldDB" id="T0ZGJ1"/>
<evidence type="ECO:0000313" key="1">
    <source>
        <dbReference type="EMBL" id="EQD43442.1"/>
    </source>
</evidence>
<proteinExistence type="predicted"/>
<feature type="non-terminal residue" evidence="1">
    <location>
        <position position="1"/>
    </location>
</feature>
<sequence length="144" mass="15677">EQILLQGYSTPGVRDREAIAEWLKVLCEQTGRQLEAQAFQREAKKLRRQAEQARSEAGPVAVSRSFELEDTSDEAAVVRQRTALEFAGEGLSLDQLPTVMAAARAASHGPVRHVAKVGRNAPCPCGSGKKFRKCCDTDRLGGRA</sequence>
<dbReference type="EMBL" id="AUZY01009113">
    <property type="protein sequence ID" value="EQD43442.1"/>
    <property type="molecule type" value="Genomic_DNA"/>
</dbReference>
<dbReference type="InterPro" id="IPR004027">
    <property type="entry name" value="SEC_C_motif"/>
</dbReference>
<protein>
    <submittedName>
        <fullName evidence="1">YecA family protein</fullName>
    </submittedName>
</protein>
<gene>
    <name evidence="1" type="ORF">B1B_13820</name>
</gene>
<accession>T0ZGJ1</accession>